<dbReference type="GO" id="GO:0003677">
    <property type="term" value="F:DNA binding"/>
    <property type="evidence" value="ECO:0007669"/>
    <property type="project" value="UniProtKB-KW"/>
</dbReference>
<evidence type="ECO:0000259" key="11">
    <source>
        <dbReference type="PROSITE" id="PS51032"/>
    </source>
</evidence>
<evidence type="ECO:0000313" key="12">
    <source>
        <dbReference type="EMBL" id="KAL3748693.1"/>
    </source>
</evidence>
<feature type="compositionally biased region" description="Low complexity" evidence="10">
    <location>
        <begin position="15"/>
        <end position="25"/>
    </location>
</feature>
<feature type="domain" description="AP2/ERF" evidence="11">
    <location>
        <begin position="58"/>
        <end position="115"/>
    </location>
</feature>
<dbReference type="Proteomes" id="UP001634007">
    <property type="component" value="Unassembled WGS sequence"/>
</dbReference>
<dbReference type="InterPro" id="IPR050913">
    <property type="entry name" value="AP2/ERF_ERF"/>
</dbReference>
<dbReference type="GO" id="GO:0009873">
    <property type="term" value="P:ethylene-activated signaling pathway"/>
    <property type="evidence" value="ECO:0007669"/>
    <property type="project" value="UniProtKB-KW"/>
</dbReference>
<comment type="function">
    <text evidence="9">Probably acts as a transcriptional activator. Binds to the GCC-box pathogenesis-related promoter element. May be involved in the regulation of gene expression by stress factors and by components of stress signal transduction pathways.</text>
</comment>
<keyword evidence="3" id="KW-0805">Transcription regulation</keyword>
<comment type="subcellular location">
    <subcellularLocation>
        <location evidence="1">Nucleus</location>
    </subcellularLocation>
</comment>
<evidence type="ECO:0000256" key="9">
    <source>
        <dbReference type="ARBA" id="ARBA00037379"/>
    </source>
</evidence>
<comment type="similarity">
    <text evidence="8">Belongs to the AP2/ERF transcription factor family. ERF subfamily.</text>
</comment>
<gene>
    <name evidence="12" type="ORF">ACJRO7_009865</name>
</gene>
<dbReference type="CDD" id="cd00018">
    <property type="entry name" value="AP2"/>
    <property type="match status" value="1"/>
</dbReference>
<dbReference type="Gene3D" id="3.30.730.10">
    <property type="entry name" value="AP2/ERF domain"/>
    <property type="match status" value="1"/>
</dbReference>
<dbReference type="SMART" id="SM00380">
    <property type="entry name" value="AP2"/>
    <property type="match status" value="1"/>
</dbReference>
<dbReference type="PROSITE" id="PS51032">
    <property type="entry name" value="AP2_ERF"/>
    <property type="match status" value="1"/>
</dbReference>
<name>A0ABD3LAZ3_EUCGL</name>
<reference evidence="12 13" key="1">
    <citation type="submission" date="2024-11" db="EMBL/GenBank/DDBJ databases">
        <title>Chromosome-level genome assembly of Eucalyptus globulus Labill. provides insights into its genome evolution.</title>
        <authorList>
            <person name="Li X."/>
        </authorList>
    </citation>
    <scope>NUCLEOTIDE SEQUENCE [LARGE SCALE GENOMIC DNA]</scope>
    <source>
        <strain evidence="12">CL2024</strain>
        <tissue evidence="12">Fresh tender leaves</tissue>
    </source>
</reference>
<comment type="caution">
    <text evidence="12">The sequence shown here is derived from an EMBL/GenBank/DDBJ whole genome shotgun (WGS) entry which is preliminary data.</text>
</comment>
<evidence type="ECO:0000256" key="1">
    <source>
        <dbReference type="ARBA" id="ARBA00004123"/>
    </source>
</evidence>
<proteinExistence type="inferred from homology"/>
<dbReference type="PRINTS" id="PR00367">
    <property type="entry name" value="ETHRSPELEMNT"/>
</dbReference>
<dbReference type="FunFam" id="3.30.730.10:FF:000005">
    <property type="entry name" value="ethylene-responsive transcription factor RAP2-11"/>
    <property type="match status" value="1"/>
</dbReference>
<keyword evidence="2" id="KW-0936">Ethylene signaling pathway</keyword>
<evidence type="ECO:0000313" key="13">
    <source>
        <dbReference type="Proteomes" id="UP001634007"/>
    </source>
</evidence>
<protein>
    <recommendedName>
        <fullName evidence="11">AP2/ERF domain-containing protein</fullName>
    </recommendedName>
</protein>
<keyword evidence="6" id="KW-0804">Transcription</keyword>
<feature type="region of interest" description="Disordered" evidence="10">
    <location>
        <begin position="1"/>
        <end position="39"/>
    </location>
</feature>
<keyword evidence="4" id="KW-0238">DNA-binding</keyword>
<dbReference type="InterPro" id="IPR016177">
    <property type="entry name" value="DNA-bd_dom_sf"/>
</dbReference>
<accession>A0ABD3LAZ3</accession>
<evidence type="ECO:0000256" key="7">
    <source>
        <dbReference type="ARBA" id="ARBA00023242"/>
    </source>
</evidence>
<dbReference type="InterPro" id="IPR001471">
    <property type="entry name" value="AP2/ERF_dom"/>
</dbReference>
<dbReference type="EMBL" id="JBJKBG010000002">
    <property type="protein sequence ID" value="KAL3748693.1"/>
    <property type="molecule type" value="Genomic_DNA"/>
</dbReference>
<sequence>MDQPSSCVTFPEIPSKSSSGGTSTSVERARDSGQGGENTIAMRKNIKRRAKGDDAMRRFLGVRQRPSGRWVAEIKDSTLKLRLWLGTFNSAEEAALAYDSAAWLLRGRNAKTNFPCHQLIGNHPEVNCSFVGQHPKVDQILQHANMKQQQARLSSSSVLNSFLNHPWPDRNRRSAGGSKDVNTLVQETIVCSPASPKEGSDRCGIQENESRGLSLFGSSKVYSSVFVAPSFSSSTHQDERGQYDFQEA</sequence>
<dbReference type="GO" id="GO:0005634">
    <property type="term" value="C:nucleus"/>
    <property type="evidence" value="ECO:0007669"/>
    <property type="project" value="UniProtKB-SubCell"/>
</dbReference>
<dbReference type="PANTHER" id="PTHR31194">
    <property type="entry name" value="SHN SHINE , DNA BINDING / TRANSCRIPTION FACTOR"/>
    <property type="match status" value="1"/>
</dbReference>
<organism evidence="12 13">
    <name type="scientific">Eucalyptus globulus</name>
    <name type="common">Tasmanian blue gum</name>
    <dbReference type="NCBI Taxonomy" id="34317"/>
    <lineage>
        <taxon>Eukaryota</taxon>
        <taxon>Viridiplantae</taxon>
        <taxon>Streptophyta</taxon>
        <taxon>Embryophyta</taxon>
        <taxon>Tracheophyta</taxon>
        <taxon>Spermatophyta</taxon>
        <taxon>Magnoliopsida</taxon>
        <taxon>eudicotyledons</taxon>
        <taxon>Gunneridae</taxon>
        <taxon>Pentapetalae</taxon>
        <taxon>rosids</taxon>
        <taxon>malvids</taxon>
        <taxon>Myrtales</taxon>
        <taxon>Myrtaceae</taxon>
        <taxon>Myrtoideae</taxon>
        <taxon>Eucalypteae</taxon>
        <taxon>Eucalyptus</taxon>
    </lineage>
</organism>
<evidence type="ECO:0000256" key="6">
    <source>
        <dbReference type="ARBA" id="ARBA00023163"/>
    </source>
</evidence>
<evidence type="ECO:0000256" key="3">
    <source>
        <dbReference type="ARBA" id="ARBA00023015"/>
    </source>
</evidence>
<evidence type="ECO:0000256" key="4">
    <source>
        <dbReference type="ARBA" id="ARBA00023125"/>
    </source>
</evidence>
<keyword evidence="13" id="KW-1185">Reference proteome</keyword>
<evidence type="ECO:0000256" key="5">
    <source>
        <dbReference type="ARBA" id="ARBA00023159"/>
    </source>
</evidence>
<dbReference type="InterPro" id="IPR036955">
    <property type="entry name" value="AP2/ERF_dom_sf"/>
</dbReference>
<dbReference type="AlphaFoldDB" id="A0ABD3LAZ3"/>
<evidence type="ECO:0000256" key="8">
    <source>
        <dbReference type="ARBA" id="ARBA00024343"/>
    </source>
</evidence>
<evidence type="ECO:0000256" key="2">
    <source>
        <dbReference type="ARBA" id="ARBA00022745"/>
    </source>
</evidence>
<dbReference type="SUPFAM" id="SSF54171">
    <property type="entry name" value="DNA-binding domain"/>
    <property type="match status" value="1"/>
</dbReference>
<evidence type="ECO:0000256" key="10">
    <source>
        <dbReference type="SAM" id="MobiDB-lite"/>
    </source>
</evidence>
<keyword evidence="7" id="KW-0539">Nucleus</keyword>
<dbReference type="PANTHER" id="PTHR31194:SF82">
    <property type="entry name" value="AP2_ERF DOMAIN-CONTAINING PROTEIN"/>
    <property type="match status" value="1"/>
</dbReference>
<keyword evidence="5" id="KW-0010">Activator</keyword>
<dbReference type="Pfam" id="PF00847">
    <property type="entry name" value="AP2"/>
    <property type="match status" value="1"/>
</dbReference>